<name>A0A0P1KKG8_9CAUD</name>
<evidence type="ECO:0000313" key="4">
    <source>
        <dbReference type="Proteomes" id="UP000271981"/>
    </source>
</evidence>
<dbReference type="OrthoDB" id="8248at10239"/>
<accession>A0A0P1KKG8</accession>
<feature type="compositionally biased region" description="Polar residues" evidence="2">
    <location>
        <begin position="194"/>
        <end position="213"/>
    </location>
</feature>
<keyword evidence="1" id="KW-0175">Coiled coil</keyword>
<gene>
    <name evidence="3" type="primary">LOKI_05</name>
</gene>
<organism evidence="3 4">
    <name type="scientific">Acinetobacter phage Loki</name>
    <dbReference type="NCBI Taxonomy" id="1970374"/>
    <lineage>
        <taxon>Viruses</taxon>
        <taxon>Duplodnaviria</taxon>
        <taxon>Heunggongvirae</taxon>
        <taxon>Uroviricota</taxon>
        <taxon>Caudoviricetes</taxon>
        <taxon>Lokivirus</taxon>
        <taxon>Lokivirus loki</taxon>
    </lineage>
</organism>
<dbReference type="GeneID" id="40103091"/>
<dbReference type="RefSeq" id="YP_009626190.1">
    <property type="nucleotide sequence ID" value="NC_042137.1"/>
</dbReference>
<keyword evidence="4" id="KW-1185">Reference proteome</keyword>
<reference evidence="4" key="1">
    <citation type="submission" date="2015-10" db="EMBL/GenBank/DDBJ databases">
        <authorList>
            <person name="Turner D."/>
        </authorList>
    </citation>
    <scope>NUCLEOTIDE SEQUENCE [LARGE SCALE GENOMIC DNA]</scope>
</reference>
<dbReference type="Proteomes" id="UP000271981">
    <property type="component" value="Genome"/>
</dbReference>
<evidence type="ECO:0000256" key="2">
    <source>
        <dbReference type="SAM" id="MobiDB-lite"/>
    </source>
</evidence>
<protein>
    <submittedName>
        <fullName evidence="3">Putative scaffold protein</fullName>
    </submittedName>
</protein>
<dbReference type="KEGG" id="vg:40103091"/>
<evidence type="ECO:0000313" key="3">
    <source>
        <dbReference type="EMBL" id="CUS06466.1"/>
    </source>
</evidence>
<dbReference type="EMBL" id="LN890663">
    <property type="protein sequence ID" value="CUS06466.1"/>
    <property type="molecule type" value="Genomic_DNA"/>
</dbReference>
<proteinExistence type="predicted"/>
<evidence type="ECO:0000256" key="1">
    <source>
        <dbReference type="SAM" id="Coils"/>
    </source>
</evidence>
<sequence>MALKLKISKADYDKLPADIKAEYAADGDDYKLDVVGIEDTGALKRAKDREKELRIEAETRAKKAEDRLTELEGDDARKKGDIDTLEKSWQRKQDEQKAEYEAKIAKRDAALKKSLIDDTALKIATKISNAPALLIPHIKARLQADLDGDTPATKVLDASGAVSTASLEDLEKEFVANKDFSAIIIAGKGSGGSTKNDQNRGGATKTNFANNNDAPIPAHKLSAKDLAAQLKERKEAADE</sequence>
<feature type="coiled-coil region" evidence="1">
    <location>
        <begin position="47"/>
        <end position="74"/>
    </location>
</feature>
<feature type="region of interest" description="Disordered" evidence="2">
    <location>
        <begin position="189"/>
        <end position="220"/>
    </location>
</feature>